<feature type="transmembrane region" description="Helical" evidence="1">
    <location>
        <begin position="76"/>
        <end position="98"/>
    </location>
</feature>
<dbReference type="RefSeq" id="WP_128911576.1">
    <property type="nucleotide sequence ID" value="NZ_RDSM01000001.1"/>
</dbReference>
<keyword evidence="1" id="KW-1133">Transmembrane helix</keyword>
<evidence type="ECO:0000313" key="3">
    <source>
        <dbReference type="Proteomes" id="UP000289437"/>
    </source>
</evidence>
<dbReference type="AlphaFoldDB" id="A0A4Q0T3C0"/>
<keyword evidence="3" id="KW-1185">Reference proteome</keyword>
<name>A0A4Q0T3C0_9BACT</name>
<gene>
    <name evidence="2" type="ORF">GRAN_0712</name>
</gene>
<keyword evidence="1" id="KW-0812">Transmembrane</keyword>
<evidence type="ECO:0000256" key="1">
    <source>
        <dbReference type="SAM" id="Phobius"/>
    </source>
</evidence>
<reference evidence="3" key="2">
    <citation type="submission" date="2019-02" db="EMBL/GenBank/DDBJ databases">
        <title>Granulicella sibirica sp. nov., a psychrotolerant acidobacterium isolated from an organic soil layer in forested tundra, West Siberia.</title>
        <authorList>
            <person name="Oshkin I.Y."/>
            <person name="Kulichevskaya I.S."/>
            <person name="Rijpstra W.I.C."/>
            <person name="Sinninghe Damste J.S."/>
            <person name="Rakitin A.L."/>
            <person name="Ravin N.V."/>
            <person name="Dedysh S.N."/>
        </authorList>
    </citation>
    <scope>NUCLEOTIDE SEQUENCE [LARGE SCALE GENOMIC DNA]</scope>
    <source>
        <strain evidence="3">AF10</strain>
    </source>
</reference>
<accession>A0A4Q0T3C0</accession>
<proteinExistence type="predicted"/>
<sequence length="101" mass="10806">MDPLTFGSILKRPSAFLPLAMSMIALTLVLAAVGLSGIPRNSDEGAVAHLWQLLMAGQVPIILFFAIRWLPRSPRLTLFVLAQQAGAALASLAAVFFFKLG</sequence>
<comment type="caution">
    <text evidence="2">The sequence shown here is derived from an EMBL/GenBank/DDBJ whole genome shotgun (WGS) entry which is preliminary data.</text>
</comment>
<dbReference type="EMBL" id="RDSM01000001">
    <property type="protein sequence ID" value="RXH57402.1"/>
    <property type="molecule type" value="Genomic_DNA"/>
</dbReference>
<reference evidence="2 3" key="1">
    <citation type="submission" date="2018-11" db="EMBL/GenBank/DDBJ databases">
        <authorList>
            <person name="Mardanov A.V."/>
            <person name="Ravin N.V."/>
            <person name="Dedysh S.N."/>
        </authorList>
    </citation>
    <scope>NUCLEOTIDE SEQUENCE [LARGE SCALE GENOMIC DNA]</scope>
    <source>
        <strain evidence="2 3">AF10</strain>
    </source>
</reference>
<feature type="transmembrane region" description="Helical" evidence="1">
    <location>
        <begin position="15"/>
        <end position="38"/>
    </location>
</feature>
<dbReference type="OrthoDB" id="122487at2"/>
<feature type="transmembrane region" description="Helical" evidence="1">
    <location>
        <begin position="50"/>
        <end position="70"/>
    </location>
</feature>
<evidence type="ECO:0000313" key="2">
    <source>
        <dbReference type="EMBL" id="RXH57402.1"/>
    </source>
</evidence>
<organism evidence="2 3">
    <name type="scientific">Granulicella sibirica</name>
    <dbReference type="NCBI Taxonomy" id="2479048"/>
    <lineage>
        <taxon>Bacteria</taxon>
        <taxon>Pseudomonadati</taxon>
        <taxon>Acidobacteriota</taxon>
        <taxon>Terriglobia</taxon>
        <taxon>Terriglobales</taxon>
        <taxon>Acidobacteriaceae</taxon>
        <taxon>Granulicella</taxon>
    </lineage>
</organism>
<dbReference type="Proteomes" id="UP000289437">
    <property type="component" value="Unassembled WGS sequence"/>
</dbReference>
<keyword evidence="1" id="KW-0472">Membrane</keyword>
<protein>
    <submittedName>
        <fullName evidence="2">Uncharacterized protein</fullName>
    </submittedName>
</protein>